<protein>
    <submittedName>
        <fullName evidence="3">LytTR family DNA-binding domain-containing protein</fullName>
    </submittedName>
</protein>
<proteinExistence type="predicted"/>
<dbReference type="RefSeq" id="WP_374343619.1">
    <property type="nucleotide sequence ID" value="NZ_JBHTLQ010000069.1"/>
</dbReference>
<keyword evidence="1" id="KW-0812">Transmembrane</keyword>
<dbReference type="SMART" id="SM00850">
    <property type="entry name" value="LytTR"/>
    <property type="match status" value="1"/>
</dbReference>
<sequence>MTPPLRQPTAPAVHASPAADPITWAAVRRTVVGASIVGAFLGFIGAFGTLHIPILLRMVYMLPISWAGALLGLLTFRLTCRLLPQFNDRRWLQGLISGVIMTPPMTLVAWATPHITPHGGDPISALPGYSFVTLVSCLGFSSLAVGLNRHAHLLATHASPSPTPPPVRFLERLPLKLRGAEVWAVEAEDHYLRLHTSKGQDLILLRLADAVAELEGIEGAQVHRSWWVARDAIADARRGDGRAVLTLKDGSEVPVSRTYARLLREQGWI</sequence>
<feature type="transmembrane region" description="Helical" evidence="1">
    <location>
        <begin position="58"/>
        <end position="79"/>
    </location>
</feature>
<name>A0ABW3T654_9CAUL</name>
<organism evidence="3 4">
    <name type="scientific">Phenylobacterium conjunctum</name>
    <dbReference type="NCBI Taxonomy" id="1298959"/>
    <lineage>
        <taxon>Bacteria</taxon>
        <taxon>Pseudomonadati</taxon>
        <taxon>Pseudomonadota</taxon>
        <taxon>Alphaproteobacteria</taxon>
        <taxon>Caulobacterales</taxon>
        <taxon>Caulobacteraceae</taxon>
        <taxon>Phenylobacterium</taxon>
    </lineage>
</organism>
<feature type="transmembrane region" description="Helical" evidence="1">
    <location>
        <begin position="123"/>
        <end position="147"/>
    </location>
</feature>
<reference evidence="4" key="1">
    <citation type="journal article" date="2019" name="Int. J. Syst. Evol. Microbiol.">
        <title>The Global Catalogue of Microorganisms (GCM) 10K type strain sequencing project: providing services to taxonomists for standard genome sequencing and annotation.</title>
        <authorList>
            <consortium name="The Broad Institute Genomics Platform"/>
            <consortium name="The Broad Institute Genome Sequencing Center for Infectious Disease"/>
            <person name="Wu L."/>
            <person name="Ma J."/>
        </authorList>
    </citation>
    <scope>NUCLEOTIDE SEQUENCE [LARGE SCALE GENOMIC DNA]</scope>
    <source>
        <strain evidence="4">CCUG 55074</strain>
    </source>
</reference>
<feature type="transmembrane region" description="Helical" evidence="1">
    <location>
        <begin position="91"/>
        <end position="111"/>
    </location>
</feature>
<feature type="transmembrane region" description="Helical" evidence="1">
    <location>
        <begin position="31"/>
        <end position="52"/>
    </location>
</feature>
<keyword evidence="1" id="KW-1133">Transmembrane helix</keyword>
<evidence type="ECO:0000313" key="3">
    <source>
        <dbReference type="EMBL" id="MFD1192649.1"/>
    </source>
</evidence>
<dbReference type="Proteomes" id="UP001597216">
    <property type="component" value="Unassembled WGS sequence"/>
</dbReference>
<comment type="caution">
    <text evidence="3">The sequence shown here is derived from an EMBL/GenBank/DDBJ whole genome shotgun (WGS) entry which is preliminary data.</text>
</comment>
<dbReference type="PROSITE" id="PS50930">
    <property type="entry name" value="HTH_LYTTR"/>
    <property type="match status" value="1"/>
</dbReference>
<dbReference type="GO" id="GO:0003677">
    <property type="term" value="F:DNA binding"/>
    <property type="evidence" value="ECO:0007669"/>
    <property type="project" value="UniProtKB-KW"/>
</dbReference>
<keyword evidence="1" id="KW-0472">Membrane</keyword>
<evidence type="ECO:0000256" key="1">
    <source>
        <dbReference type="SAM" id="Phobius"/>
    </source>
</evidence>
<dbReference type="Pfam" id="PF04397">
    <property type="entry name" value="LytTR"/>
    <property type="match status" value="1"/>
</dbReference>
<keyword evidence="3" id="KW-0238">DNA-binding</keyword>
<dbReference type="EMBL" id="JBHTLQ010000069">
    <property type="protein sequence ID" value="MFD1192649.1"/>
    <property type="molecule type" value="Genomic_DNA"/>
</dbReference>
<dbReference type="InterPro" id="IPR007492">
    <property type="entry name" value="LytTR_DNA-bd_dom"/>
</dbReference>
<evidence type="ECO:0000313" key="4">
    <source>
        <dbReference type="Proteomes" id="UP001597216"/>
    </source>
</evidence>
<dbReference type="Gene3D" id="2.40.50.1020">
    <property type="entry name" value="LytTr DNA-binding domain"/>
    <property type="match status" value="1"/>
</dbReference>
<keyword evidence="4" id="KW-1185">Reference proteome</keyword>
<gene>
    <name evidence="3" type="ORF">ACFQ27_18810</name>
</gene>
<accession>A0ABW3T654</accession>
<evidence type="ECO:0000259" key="2">
    <source>
        <dbReference type="PROSITE" id="PS50930"/>
    </source>
</evidence>
<feature type="domain" description="HTH LytTR-type" evidence="2">
    <location>
        <begin position="170"/>
        <end position="269"/>
    </location>
</feature>